<name>N1PPS1_DOTSN</name>
<accession>N1PPS1</accession>
<dbReference type="OrthoDB" id="3364132at2759"/>
<feature type="region of interest" description="Disordered" evidence="1">
    <location>
        <begin position="268"/>
        <end position="322"/>
    </location>
</feature>
<dbReference type="Proteomes" id="UP000016933">
    <property type="component" value="Unassembled WGS sequence"/>
</dbReference>
<protein>
    <recommendedName>
        <fullName evidence="2">DUF7918 domain-containing protein</fullName>
    </recommendedName>
</protein>
<sequence length="322" mass="36265">MKHYLHPGVQVSLRVGGVDLAEYNIDDEEDEEVNTVTKYVEAVSGANFTVNFNAKVDCAPDPRDSCQMSVHLDGKYVTNIVFKMRDTTALARGTFEQLCEGHRSTAAAGGYNLEKFAFAALQTNDGPVKAEKIKELKKLGELSVRCTWARDAGTSHRLDHTPYKSAFTNGVSEKSLKGRAISQHATLAPPERRNGVFRLIELEYPYGNVPFAVFAFRYRTRKDLQIESVIPRSPSPTSLEERDPDDLSPEEMRELLRRMREREAYTVRVKREGEKCERRARSTTGIDRGDDDDDDFEITTGPAKRRHTSNDSGVEVVDLTED</sequence>
<organism evidence="3 4">
    <name type="scientific">Dothistroma septosporum (strain NZE10 / CBS 128990)</name>
    <name type="common">Red band needle blight fungus</name>
    <name type="synonym">Mycosphaerella pini</name>
    <dbReference type="NCBI Taxonomy" id="675120"/>
    <lineage>
        <taxon>Eukaryota</taxon>
        <taxon>Fungi</taxon>
        <taxon>Dikarya</taxon>
        <taxon>Ascomycota</taxon>
        <taxon>Pezizomycotina</taxon>
        <taxon>Dothideomycetes</taxon>
        <taxon>Dothideomycetidae</taxon>
        <taxon>Mycosphaerellales</taxon>
        <taxon>Mycosphaerellaceae</taxon>
        <taxon>Dothistroma</taxon>
    </lineage>
</organism>
<dbReference type="OMA" id="HVTARIR"/>
<evidence type="ECO:0000256" key="1">
    <source>
        <dbReference type="SAM" id="MobiDB-lite"/>
    </source>
</evidence>
<dbReference type="HOGENOM" id="CLU_070614_1_1_1"/>
<proteinExistence type="predicted"/>
<evidence type="ECO:0000313" key="4">
    <source>
        <dbReference type="Proteomes" id="UP000016933"/>
    </source>
</evidence>
<dbReference type="PANTHER" id="PTHR36223">
    <property type="entry name" value="BETA-LACTAMASE-TYPE TRANSPEPTIDASE FOLD DOMAIN CONTAINING PROTEIN"/>
    <property type="match status" value="1"/>
</dbReference>
<evidence type="ECO:0000313" key="3">
    <source>
        <dbReference type="EMBL" id="EME45426.1"/>
    </source>
</evidence>
<dbReference type="eggNOG" id="ENOG502SAV6">
    <property type="taxonomic scope" value="Eukaryota"/>
</dbReference>
<dbReference type="Pfam" id="PF25534">
    <property type="entry name" value="DUF7918"/>
    <property type="match status" value="1"/>
</dbReference>
<reference evidence="3 4" key="2">
    <citation type="journal article" date="2012" name="PLoS Pathog.">
        <title>Diverse lifestyles and strategies of plant pathogenesis encoded in the genomes of eighteen Dothideomycetes fungi.</title>
        <authorList>
            <person name="Ohm R.A."/>
            <person name="Feau N."/>
            <person name="Henrissat B."/>
            <person name="Schoch C.L."/>
            <person name="Horwitz B.A."/>
            <person name="Barry K.W."/>
            <person name="Condon B.J."/>
            <person name="Copeland A.C."/>
            <person name="Dhillon B."/>
            <person name="Glaser F."/>
            <person name="Hesse C.N."/>
            <person name="Kosti I."/>
            <person name="LaButti K."/>
            <person name="Lindquist E.A."/>
            <person name="Lucas S."/>
            <person name="Salamov A.A."/>
            <person name="Bradshaw R.E."/>
            <person name="Ciuffetti L."/>
            <person name="Hamelin R.C."/>
            <person name="Kema G.H.J."/>
            <person name="Lawrence C."/>
            <person name="Scott J.A."/>
            <person name="Spatafora J.W."/>
            <person name="Turgeon B.G."/>
            <person name="de Wit P.J.G.M."/>
            <person name="Zhong S."/>
            <person name="Goodwin S.B."/>
            <person name="Grigoriev I.V."/>
        </authorList>
    </citation>
    <scope>NUCLEOTIDE SEQUENCE [LARGE SCALE GENOMIC DNA]</scope>
    <source>
        <strain evidence="4">NZE10 / CBS 128990</strain>
    </source>
</reference>
<dbReference type="InterPro" id="IPR057678">
    <property type="entry name" value="DUF7918"/>
</dbReference>
<feature type="compositionally biased region" description="Basic and acidic residues" evidence="1">
    <location>
        <begin position="268"/>
        <end position="280"/>
    </location>
</feature>
<feature type="domain" description="DUF7918" evidence="2">
    <location>
        <begin position="8"/>
        <end position="233"/>
    </location>
</feature>
<keyword evidence="4" id="KW-1185">Reference proteome</keyword>
<dbReference type="PANTHER" id="PTHR36223:SF1">
    <property type="entry name" value="TRANSCRIPTION ELONGATION FACTOR EAF N-TERMINAL DOMAIN-CONTAINING PROTEIN"/>
    <property type="match status" value="1"/>
</dbReference>
<evidence type="ECO:0000259" key="2">
    <source>
        <dbReference type="Pfam" id="PF25534"/>
    </source>
</evidence>
<gene>
    <name evidence="3" type="ORF">DOTSEDRAFT_71220</name>
</gene>
<reference evidence="4" key="1">
    <citation type="journal article" date="2012" name="PLoS Genet.">
        <title>The genomes of the fungal plant pathogens Cladosporium fulvum and Dothistroma septosporum reveal adaptation to different hosts and lifestyles but also signatures of common ancestry.</title>
        <authorList>
            <person name="de Wit P.J.G.M."/>
            <person name="van der Burgt A."/>
            <person name="Oekmen B."/>
            <person name="Stergiopoulos I."/>
            <person name="Abd-Elsalam K.A."/>
            <person name="Aerts A.L."/>
            <person name="Bahkali A.H."/>
            <person name="Beenen H.G."/>
            <person name="Chettri P."/>
            <person name="Cox M.P."/>
            <person name="Datema E."/>
            <person name="de Vries R.P."/>
            <person name="Dhillon B."/>
            <person name="Ganley A.R."/>
            <person name="Griffiths S.A."/>
            <person name="Guo Y."/>
            <person name="Hamelin R.C."/>
            <person name="Henrissat B."/>
            <person name="Kabir M.S."/>
            <person name="Jashni M.K."/>
            <person name="Kema G."/>
            <person name="Klaubauf S."/>
            <person name="Lapidus A."/>
            <person name="Levasseur A."/>
            <person name="Lindquist E."/>
            <person name="Mehrabi R."/>
            <person name="Ohm R.A."/>
            <person name="Owen T.J."/>
            <person name="Salamov A."/>
            <person name="Schwelm A."/>
            <person name="Schijlen E."/>
            <person name="Sun H."/>
            <person name="van den Burg H.A."/>
            <person name="van Ham R.C.H.J."/>
            <person name="Zhang S."/>
            <person name="Goodwin S.B."/>
            <person name="Grigoriev I.V."/>
            <person name="Collemare J."/>
            <person name="Bradshaw R.E."/>
        </authorList>
    </citation>
    <scope>NUCLEOTIDE SEQUENCE [LARGE SCALE GENOMIC DNA]</scope>
    <source>
        <strain evidence="4">NZE10 / CBS 128990</strain>
    </source>
</reference>
<dbReference type="EMBL" id="KB446538">
    <property type="protein sequence ID" value="EME45426.1"/>
    <property type="molecule type" value="Genomic_DNA"/>
</dbReference>
<feature type="region of interest" description="Disordered" evidence="1">
    <location>
        <begin position="229"/>
        <end position="250"/>
    </location>
</feature>
<dbReference type="STRING" id="675120.N1PPS1"/>
<dbReference type="AlphaFoldDB" id="N1PPS1"/>